<dbReference type="GeneTree" id="ENSGT00940000154984"/>
<feature type="region of interest" description="Disordered" evidence="1">
    <location>
        <begin position="68"/>
        <end position="111"/>
    </location>
</feature>
<dbReference type="Gene3D" id="1.10.287.4270">
    <property type="match status" value="1"/>
</dbReference>
<dbReference type="InterPro" id="IPR051585">
    <property type="entry name" value="STE20_Ser/Thr_Kinases"/>
</dbReference>
<gene>
    <name evidence="3" type="primary">STK3</name>
</gene>
<evidence type="ECO:0000256" key="1">
    <source>
        <dbReference type="SAM" id="MobiDB-lite"/>
    </source>
</evidence>
<feature type="region of interest" description="Disordered" evidence="1">
    <location>
        <begin position="140"/>
        <end position="177"/>
    </location>
</feature>
<dbReference type="STRING" id="7897.ENSLACP00000016303"/>
<keyword evidence="4" id="KW-1185">Reference proteome</keyword>
<feature type="compositionally biased region" description="Polar residues" evidence="1">
    <location>
        <begin position="148"/>
        <end position="158"/>
    </location>
</feature>
<evidence type="ECO:0000259" key="2">
    <source>
        <dbReference type="PROSITE" id="PS50011"/>
    </source>
</evidence>
<protein>
    <submittedName>
        <fullName evidence="3">Serine/threonine kinase 3</fullName>
    </submittedName>
</protein>
<dbReference type="GO" id="GO:0004672">
    <property type="term" value="F:protein kinase activity"/>
    <property type="evidence" value="ECO:0007669"/>
    <property type="project" value="InterPro"/>
</dbReference>
<dbReference type="EMBL" id="AFYH01116694">
    <property type="status" value="NOT_ANNOTATED_CDS"/>
    <property type="molecule type" value="Genomic_DNA"/>
</dbReference>
<dbReference type="Ensembl" id="ENSLACT00000016417.1">
    <property type="protein sequence ID" value="ENSLACP00000016303.1"/>
    <property type="gene ID" value="ENSLACG00000014364.1"/>
</dbReference>
<dbReference type="Proteomes" id="UP000008672">
    <property type="component" value="Unassembled WGS sequence"/>
</dbReference>
<dbReference type="FunFam" id="1.10.287.4270:FF:000001">
    <property type="entry name" value="Serine/threonine-protein kinase 3"/>
    <property type="match status" value="1"/>
</dbReference>
<proteinExistence type="predicted"/>
<feature type="domain" description="Protein kinase" evidence="2">
    <location>
        <begin position="1"/>
        <end position="47"/>
    </location>
</feature>
<dbReference type="SUPFAM" id="SSF56112">
    <property type="entry name" value="Protein kinase-like (PK-like)"/>
    <property type="match status" value="1"/>
</dbReference>
<dbReference type="EMBL" id="AFYH01116697">
    <property type="status" value="NOT_ANNOTATED_CDS"/>
    <property type="molecule type" value="Genomic_DNA"/>
</dbReference>
<dbReference type="InterPro" id="IPR000719">
    <property type="entry name" value="Prot_kinase_dom"/>
</dbReference>
<organism evidence="3 4">
    <name type="scientific">Latimeria chalumnae</name>
    <name type="common">Coelacanth</name>
    <dbReference type="NCBI Taxonomy" id="7897"/>
    <lineage>
        <taxon>Eukaryota</taxon>
        <taxon>Metazoa</taxon>
        <taxon>Chordata</taxon>
        <taxon>Craniata</taxon>
        <taxon>Vertebrata</taxon>
        <taxon>Euteleostomi</taxon>
        <taxon>Coelacanthiformes</taxon>
        <taxon>Coelacanthidae</taxon>
        <taxon>Latimeria</taxon>
    </lineage>
</organism>
<evidence type="ECO:0000313" key="4">
    <source>
        <dbReference type="Proteomes" id="UP000008672"/>
    </source>
</evidence>
<sequence length="213" mass="24448">MIPTNPPPTFRKPELWTDDFTDFVKKCLVKNPEQRAAATQLLQHPFIKNAKPVSILRDLITEAMEIKAKRHQEQQRELEEEEENSDEDELDSHTMVKSNSESAGTMRATSTMSEGAQTMIEHSSTMLESDLGTMVINSDDEEEDGTMKRNTTSQQPQRPSFMDYFDKQDSKTKTHENCNQSVQEPFHVAKNVFPDNWKVPQDGDFDFVSTIIF</sequence>
<dbReference type="PANTHER" id="PTHR46538:SF3">
    <property type="entry name" value="PROTEIN KINASE DOMAIN-CONTAINING PROTEIN"/>
    <property type="match status" value="1"/>
</dbReference>
<reference evidence="3" key="2">
    <citation type="submission" date="2025-08" db="UniProtKB">
        <authorList>
            <consortium name="Ensembl"/>
        </authorList>
    </citation>
    <scope>IDENTIFICATION</scope>
</reference>
<dbReference type="PANTHER" id="PTHR46538">
    <property type="entry name" value="PROTEIN KINASE DOMAIN-CONTAINING PROTEIN"/>
    <property type="match status" value="1"/>
</dbReference>
<dbReference type="InterPro" id="IPR011009">
    <property type="entry name" value="Kinase-like_dom_sf"/>
</dbReference>
<name>H3B332_LATCH</name>
<reference evidence="3" key="3">
    <citation type="submission" date="2025-09" db="UniProtKB">
        <authorList>
            <consortium name="Ensembl"/>
        </authorList>
    </citation>
    <scope>IDENTIFICATION</scope>
</reference>
<feature type="compositionally biased region" description="Acidic residues" evidence="1">
    <location>
        <begin position="78"/>
        <end position="90"/>
    </location>
</feature>
<dbReference type="Bgee" id="ENSLACG00000014364">
    <property type="expression patterns" value="Expressed in pelvic fin and 6 other cell types or tissues"/>
</dbReference>
<dbReference type="EMBL" id="AFYH01116695">
    <property type="status" value="NOT_ANNOTATED_CDS"/>
    <property type="molecule type" value="Genomic_DNA"/>
</dbReference>
<dbReference type="HOGENOM" id="CLU_000288_63_23_1"/>
<dbReference type="Gene3D" id="1.10.510.10">
    <property type="entry name" value="Transferase(Phosphotransferase) domain 1"/>
    <property type="match status" value="1"/>
</dbReference>
<dbReference type="EMBL" id="AFYH01116696">
    <property type="status" value="NOT_ANNOTATED_CDS"/>
    <property type="molecule type" value="Genomic_DNA"/>
</dbReference>
<dbReference type="PROSITE" id="PS50011">
    <property type="entry name" value="PROTEIN_KINASE_DOM"/>
    <property type="match status" value="1"/>
</dbReference>
<dbReference type="AlphaFoldDB" id="H3B332"/>
<reference evidence="4" key="1">
    <citation type="submission" date="2011-08" db="EMBL/GenBank/DDBJ databases">
        <title>The draft genome of Latimeria chalumnae.</title>
        <authorList>
            <person name="Di Palma F."/>
            <person name="Alfoldi J."/>
            <person name="Johnson J."/>
            <person name="Berlin A."/>
            <person name="Gnerre S."/>
            <person name="Jaffe D."/>
            <person name="MacCallum I."/>
            <person name="Young S."/>
            <person name="Walker B.J."/>
            <person name="Lander E."/>
            <person name="Lindblad-Toh K."/>
        </authorList>
    </citation>
    <scope>NUCLEOTIDE SEQUENCE [LARGE SCALE GENOMIC DNA]</scope>
    <source>
        <strain evidence="4">Wild caught</strain>
    </source>
</reference>
<dbReference type="GO" id="GO:0005524">
    <property type="term" value="F:ATP binding"/>
    <property type="evidence" value="ECO:0007669"/>
    <property type="project" value="InterPro"/>
</dbReference>
<feature type="compositionally biased region" description="Polar residues" evidence="1">
    <location>
        <begin position="95"/>
        <end position="111"/>
    </location>
</feature>
<dbReference type="EMBL" id="AFYH01116692">
    <property type="status" value="NOT_ANNOTATED_CDS"/>
    <property type="molecule type" value="Genomic_DNA"/>
</dbReference>
<feature type="compositionally biased region" description="Basic and acidic residues" evidence="1">
    <location>
        <begin position="164"/>
        <end position="176"/>
    </location>
</feature>
<dbReference type="EMBL" id="AFYH01116693">
    <property type="status" value="NOT_ANNOTATED_CDS"/>
    <property type="molecule type" value="Genomic_DNA"/>
</dbReference>
<feature type="compositionally biased region" description="Basic and acidic residues" evidence="1">
    <location>
        <begin position="68"/>
        <end position="77"/>
    </location>
</feature>
<evidence type="ECO:0000313" key="3">
    <source>
        <dbReference type="Ensembl" id="ENSLACP00000016303.1"/>
    </source>
</evidence>
<dbReference type="eggNOG" id="KOG0574">
    <property type="taxonomic scope" value="Eukaryota"/>
</dbReference>
<accession>H3B332</accession>
<dbReference type="InParanoid" id="H3B332"/>
<dbReference type="EMBL" id="AFYH01116691">
    <property type="status" value="NOT_ANNOTATED_CDS"/>
    <property type="molecule type" value="Genomic_DNA"/>
</dbReference>
<dbReference type="EMBL" id="AFYH01116698">
    <property type="status" value="NOT_ANNOTATED_CDS"/>
    <property type="molecule type" value="Genomic_DNA"/>
</dbReference>